<organism evidence="7 8">
    <name type="scientific">Sulfitobacter faviae</name>
    <dbReference type="NCBI Taxonomy" id="1775881"/>
    <lineage>
        <taxon>Bacteria</taxon>
        <taxon>Pseudomonadati</taxon>
        <taxon>Pseudomonadota</taxon>
        <taxon>Alphaproteobacteria</taxon>
        <taxon>Rhodobacterales</taxon>
        <taxon>Roseobacteraceae</taxon>
        <taxon>Sulfitobacter</taxon>
    </lineage>
</organism>
<dbReference type="AlphaFoldDB" id="A0AAX3LMQ0"/>
<feature type="transmembrane region" description="Helical" evidence="6">
    <location>
        <begin position="195"/>
        <end position="216"/>
    </location>
</feature>
<comment type="similarity">
    <text evidence="2 6">Belongs to the SURF1 family.</text>
</comment>
<dbReference type="Proteomes" id="UP001210770">
    <property type="component" value="Chromosome"/>
</dbReference>
<evidence type="ECO:0000313" key="8">
    <source>
        <dbReference type="Proteomes" id="UP001210770"/>
    </source>
</evidence>
<keyword evidence="3 6" id="KW-0812">Transmembrane</keyword>
<evidence type="ECO:0000256" key="2">
    <source>
        <dbReference type="ARBA" id="ARBA00007165"/>
    </source>
</evidence>
<evidence type="ECO:0000256" key="3">
    <source>
        <dbReference type="ARBA" id="ARBA00022692"/>
    </source>
</evidence>
<evidence type="ECO:0000256" key="6">
    <source>
        <dbReference type="RuleBase" id="RU363076"/>
    </source>
</evidence>
<dbReference type="Pfam" id="PF02104">
    <property type="entry name" value="SURF1"/>
    <property type="match status" value="1"/>
</dbReference>
<keyword evidence="4 6" id="KW-1133">Transmembrane helix</keyword>
<sequence length="228" mass="24774">MRRSLFFIIVGLGGAAILVALGVWQVQRLAWKEAIIADINNRIAATPVALPADPDPEADAYLPVTVSGEIGAQALHVLVSQKQKGAGYRVIAPMALESGRRVLIDLGFTATSNKDAIAPAGTATLTGNLQWPQEVDSFTPEADMDRNIWFARDVDVMAETLDTEPLLIVMREGAGPDPKITPLPVDTARIPNDHLQYAITWFSLAAIWLAMTVLFLRRRRAPATPKVD</sequence>
<comment type="subcellular location">
    <subcellularLocation>
        <location evidence="6">Cell membrane</location>
        <topology evidence="6">Multi-pass membrane protein</topology>
    </subcellularLocation>
    <subcellularLocation>
        <location evidence="1">Membrane</location>
    </subcellularLocation>
</comment>
<comment type="caution">
    <text evidence="6">Lacks conserved residue(s) required for the propagation of feature annotation.</text>
</comment>
<dbReference type="CDD" id="cd06662">
    <property type="entry name" value="SURF1"/>
    <property type="match status" value="1"/>
</dbReference>
<gene>
    <name evidence="7" type="ORF">PL336_12720</name>
</gene>
<dbReference type="GO" id="GO:0005886">
    <property type="term" value="C:plasma membrane"/>
    <property type="evidence" value="ECO:0007669"/>
    <property type="project" value="UniProtKB-SubCell"/>
</dbReference>
<evidence type="ECO:0000256" key="5">
    <source>
        <dbReference type="ARBA" id="ARBA00023136"/>
    </source>
</evidence>
<evidence type="ECO:0000256" key="1">
    <source>
        <dbReference type="ARBA" id="ARBA00004370"/>
    </source>
</evidence>
<evidence type="ECO:0000313" key="7">
    <source>
        <dbReference type="EMBL" id="WCE69656.1"/>
    </source>
</evidence>
<keyword evidence="5 6" id="KW-0472">Membrane</keyword>
<protein>
    <recommendedName>
        <fullName evidence="6">SURF1-like protein</fullName>
    </recommendedName>
</protein>
<dbReference type="InterPro" id="IPR002994">
    <property type="entry name" value="Surf1/Shy1"/>
</dbReference>
<dbReference type="PANTHER" id="PTHR23427:SF2">
    <property type="entry name" value="SURFEIT LOCUS PROTEIN 1"/>
    <property type="match status" value="1"/>
</dbReference>
<name>A0AAX3LMQ0_9RHOB</name>
<dbReference type="RefSeq" id="WP_271688017.1">
    <property type="nucleotide sequence ID" value="NZ_CP116423.1"/>
</dbReference>
<dbReference type="PANTHER" id="PTHR23427">
    <property type="entry name" value="SURFEIT LOCUS PROTEIN"/>
    <property type="match status" value="1"/>
</dbReference>
<keyword evidence="6" id="KW-1003">Cell membrane</keyword>
<dbReference type="InterPro" id="IPR045214">
    <property type="entry name" value="Surf1/Surf4"/>
</dbReference>
<dbReference type="EMBL" id="CP116423">
    <property type="protein sequence ID" value="WCE69656.1"/>
    <property type="molecule type" value="Genomic_DNA"/>
</dbReference>
<dbReference type="PROSITE" id="PS50895">
    <property type="entry name" value="SURF1"/>
    <property type="match status" value="1"/>
</dbReference>
<reference evidence="7" key="1">
    <citation type="submission" date="2023-01" db="EMBL/GenBank/DDBJ databases">
        <title>Comparative genomic analysis of cold water coral derived Sulfitobacter faviae: insights into their metabolism and habitat adaptation.</title>
        <authorList>
            <person name="Guo Y."/>
            <person name="Lin S."/>
            <person name="Huang Z."/>
            <person name="Tang K."/>
            <person name="Wang X."/>
        </authorList>
    </citation>
    <scope>NUCLEOTIDE SEQUENCE</scope>
    <source>
        <strain evidence="7">SCSIO W_1865</strain>
    </source>
</reference>
<evidence type="ECO:0000256" key="4">
    <source>
        <dbReference type="ARBA" id="ARBA00022989"/>
    </source>
</evidence>
<proteinExistence type="inferred from homology"/>
<accession>A0AAX3LMQ0</accession>